<accession>A0AA91LV46</accession>
<keyword evidence="1" id="KW-0732">Signal</keyword>
<dbReference type="AlphaFoldDB" id="A0AA91LV46"/>
<feature type="chain" id="PRO_5041662074" description="Lipoprotein LprB" evidence="1">
    <location>
        <begin position="32"/>
        <end position="188"/>
    </location>
</feature>
<reference evidence="2 3" key="1">
    <citation type="submission" date="2016-12" db="EMBL/GenBank/DDBJ databases">
        <title>The new phylogeny of genus Mycobacterium.</title>
        <authorList>
            <person name="Tortoli E."/>
            <person name="Trovato A."/>
            <person name="Cirillo D.M."/>
        </authorList>
    </citation>
    <scope>NUCLEOTIDE SEQUENCE [LARGE SCALE GENOMIC DNA]</scope>
    <source>
        <strain evidence="2 3">DSM 44624</strain>
    </source>
</reference>
<protein>
    <recommendedName>
        <fullName evidence="4">Lipoprotein LprB</fullName>
    </recommendedName>
</protein>
<organism evidence="2 3">
    <name type="scientific">Mycobacterium branderi</name>
    <dbReference type="NCBI Taxonomy" id="43348"/>
    <lineage>
        <taxon>Bacteria</taxon>
        <taxon>Bacillati</taxon>
        <taxon>Actinomycetota</taxon>
        <taxon>Actinomycetes</taxon>
        <taxon>Mycobacteriales</taxon>
        <taxon>Mycobacteriaceae</taxon>
        <taxon>Mycobacterium</taxon>
    </lineage>
</organism>
<comment type="caution">
    <text evidence="2">The sequence shown here is derived from an EMBL/GenBank/DDBJ whole genome shotgun (WGS) entry which is preliminary data.</text>
</comment>
<dbReference type="Pfam" id="PF12079">
    <property type="entry name" value="DUF3558"/>
    <property type="match status" value="1"/>
</dbReference>
<name>A0AA91LV46_9MYCO</name>
<gene>
    <name evidence="2" type="ORF">BST20_17610</name>
</gene>
<dbReference type="EMBL" id="MVHM01000012">
    <property type="protein sequence ID" value="ORA35417.1"/>
    <property type="molecule type" value="Genomic_DNA"/>
</dbReference>
<evidence type="ECO:0008006" key="4">
    <source>
        <dbReference type="Google" id="ProtNLM"/>
    </source>
</evidence>
<evidence type="ECO:0000313" key="3">
    <source>
        <dbReference type="Proteomes" id="UP000192441"/>
    </source>
</evidence>
<evidence type="ECO:0000256" key="1">
    <source>
        <dbReference type="SAM" id="SignalP"/>
    </source>
</evidence>
<evidence type="ECO:0000313" key="2">
    <source>
        <dbReference type="EMBL" id="ORA35417.1"/>
    </source>
</evidence>
<dbReference type="InterPro" id="IPR024520">
    <property type="entry name" value="DUF3558"/>
</dbReference>
<dbReference type="Proteomes" id="UP000192441">
    <property type="component" value="Unassembled WGS sequence"/>
</dbReference>
<sequence>MEISIAMLRLNSRMACTAAMIPLLAACSALGAVEQRPAQPSAPTAPAQGSGGPFFPLCGGISDQVVTAVTQQRGLINTAQSSVGCQWLAGGDVRGSQFSFSWYRGSPIGRERRIIAVDHTSVEDISIDGHDGVIAKDSQKALGDNFCEIAIGFAGDFIEWTVDFQQKPFPDPCGVVRELTHQSIAHAK</sequence>
<proteinExistence type="predicted"/>
<feature type="signal peptide" evidence="1">
    <location>
        <begin position="1"/>
        <end position="31"/>
    </location>
</feature>